<keyword evidence="2" id="KW-1133">Transmembrane helix</keyword>
<comment type="caution">
    <text evidence="3">The sequence shown here is derived from an EMBL/GenBank/DDBJ whole genome shotgun (WGS) entry which is preliminary data.</text>
</comment>
<evidence type="ECO:0000256" key="1">
    <source>
        <dbReference type="SAM" id="MobiDB-lite"/>
    </source>
</evidence>
<evidence type="ECO:0000313" key="3">
    <source>
        <dbReference type="EMBL" id="CAK9175875.1"/>
    </source>
</evidence>
<proteinExistence type="predicted"/>
<dbReference type="EMBL" id="CAUOFW020006724">
    <property type="protein sequence ID" value="CAK9175875.1"/>
    <property type="molecule type" value="Genomic_DNA"/>
</dbReference>
<keyword evidence="2" id="KW-0472">Membrane</keyword>
<sequence>MFPRLKINAMFMFPGNEELVRKAMAKRKRRRLVKMVDLSDPRGLAQKSVVVLDKSASQTTNAPAPTLRASSASETSASATLEKETACVSLDRPVQIGDKPAFLRDLSLAVQTLLNVVPEDELRDMMKLSFNNKVAQALHGLVAVWFFLLLFYFMFYPSDYPILHLQSITYVKAMNLQGQDLLKLCKDRALELTVCKECLGSLH</sequence>
<feature type="transmembrane region" description="Helical" evidence="2">
    <location>
        <begin position="134"/>
        <end position="155"/>
    </location>
</feature>
<protein>
    <submittedName>
        <fullName evidence="3">Uncharacterized protein</fullName>
    </submittedName>
</protein>
<name>A0ABC8U7B6_9AQUA</name>
<keyword evidence="2" id="KW-0812">Transmembrane</keyword>
<evidence type="ECO:0000313" key="4">
    <source>
        <dbReference type="Proteomes" id="UP001642360"/>
    </source>
</evidence>
<accession>A0ABC8U7B6</accession>
<keyword evidence="4" id="KW-1185">Reference proteome</keyword>
<reference evidence="3 4" key="1">
    <citation type="submission" date="2024-02" db="EMBL/GenBank/DDBJ databases">
        <authorList>
            <person name="Vignale AGUSTIN F."/>
            <person name="Sosa J E."/>
            <person name="Modenutti C."/>
        </authorList>
    </citation>
    <scope>NUCLEOTIDE SEQUENCE [LARGE SCALE GENOMIC DNA]</scope>
</reference>
<organism evidence="3 4">
    <name type="scientific">Ilex paraguariensis</name>
    <name type="common">yerba mate</name>
    <dbReference type="NCBI Taxonomy" id="185542"/>
    <lineage>
        <taxon>Eukaryota</taxon>
        <taxon>Viridiplantae</taxon>
        <taxon>Streptophyta</taxon>
        <taxon>Embryophyta</taxon>
        <taxon>Tracheophyta</taxon>
        <taxon>Spermatophyta</taxon>
        <taxon>Magnoliopsida</taxon>
        <taxon>eudicotyledons</taxon>
        <taxon>Gunneridae</taxon>
        <taxon>Pentapetalae</taxon>
        <taxon>asterids</taxon>
        <taxon>campanulids</taxon>
        <taxon>Aquifoliales</taxon>
        <taxon>Aquifoliaceae</taxon>
        <taxon>Ilex</taxon>
    </lineage>
</organism>
<dbReference type="Proteomes" id="UP001642360">
    <property type="component" value="Unassembled WGS sequence"/>
</dbReference>
<dbReference type="AlphaFoldDB" id="A0ABC8U7B6"/>
<gene>
    <name evidence="3" type="ORF">ILEXP_LOCUS45702</name>
</gene>
<feature type="region of interest" description="Disordered" evidence="1">
    <location>
        <begin position="56"/>
        <end position="77"/>
    </location>
</feature>
<evidence type="ECO:0000256" key="2">
    <source>
        <dbReference type="SAM" id="Phobius"/>
    </source>
</evidence>